<dbReference type="EMBL" id="CP134880">
    <property type="protein sequence ID" value="WNM26772.1"/>
    <property type="molecule type" value="Genomic_DNA"/>
</dbReference>
<evidence type="ECO:0000313" key="3">
    <source>
        <dbReference type="EMBL" id="WNM26772.1"/>
    </source>
</evidence>
<feature type="transmembrane region" description="Helical" evidence="2">
    <location>
        <begin position="100"/>
        <end position="124"/>
    </location>
</feature>
<sequence length="191" mass="19583">MTHAVPSESMARSGTLKGGASIAPVRDSARESSDHEARHARAVLRGSMLGLAITVPLAVAASGVAFLTGHQERTIVVALGLAAGASMATQVTTRCHRAGVAATVIAVVSMALAVLGMHIGVLAAQPGPWLPEVMAHANLAGVGDIVGEYVRDQPRRAVASIVVGVVVSYLAGRGLGECRLEQRLSRLLGSR</sequence>
<evidence type="ECO:0000256" key="1">
    <source>
        <dbReference type="SAM" id="MobiDB-lite"/>
    </source>
</evidence>
<organism evidence="3">
    <name type="scientific">Demequina capsici</name>
    <dbReference type="NCBI Taxonomy" id="3075620"/>
    <lineage>
        <taxon>Bacteria</taxon>
        <taxon>Bacillati</taxon>
        <taxon>Actinomycetota</taxon>
        <taxon>Actinomycetes</taxon>
        <taxon>Micrococcales</taxon>
        <taxon>Demequinaceae</taxon>
        <taxon>Demequina</taxon>
    </lineage>
</organism>
<dbReference type="KEGG" id="dcp:RN607_11275"/>
<feature type="region of interest" description="Disordered" evidence="1">
    <location>
        <begin position="1"/>
        <end position="37"/>
    </location>
</feature>
<protein>
    <submittedName>
        <fullName evidence="3">Uncharacterized protein</fullName>
    </submittedName>
</protein>
<keyword evidence="2" id="KW-1133">Transmembrane helix</keyword>
<dbReference type="RefSeq" id="WP_313542676.1">
    <property type="nucleotide sequence ID" value="NZ_CP134880.1"/>
</dbReference>
<feature type="transmembrane region" description="Helical" evidence="2">
    <location>
        <begin position="157"/>
        <end position="176"/>
    </location>
</feature>
<dbReference type="AlphaFoldDB" id="A0AA96J8Z3"/>
<feature type="compositionally biased region" description="Basic and acidic residues" evidence="1">
    <location>
        <begin position="27"/>
        <end position="37"/>
    </location>
</feature>
<proteinExistence type="predicted"/>
<gene>
    <name evidence="3" type="ORF">RN607_11275</name>
</gene>
<reference evidence="3" key="1">
    <citation type="submission" date="2023-09" db="EMBL/GenBank/DDBJ databases">
        <title>Demequina sp. a novel bacteria isolated from Capsicum annuum.</title>
        <authorList>
            <person name="Humaira Z."/>
            <person name="Lee J."/>
            <person name="Cho D."/>
        </authorList>
    </citation>
    <scope>NUCLEOTIDE SEQUENCE</scope>
    <source>
        <strain evidence="3">PMTSA13</strain>
    </source>
</reference>
<name>A0AA96J8Z3_9MICO</name>
<keyword evidence="2" id="KW-0812">Transmembrane</keyword>
<feature type="transmembrane region" description="Helical" evidence="2">
    <location>
        <begin position="48"/>
        <end position="68"/>
    </location>
</feature>
<dbReference type="Proteomes" id="UP001303408">
    <property type="component" value="Chromosome"/>
</dbReference>
<accession>A0AA96J8Z3</accession>
<evidence type="ECO:0000256" key="2">
    <source>
        <dbReference type="SAM" id="Phobius"/>
    </source>
</evidence>
<keyword evidence="2" id="KW-0472">Membrane</keyword>
<feature type="transmembrane region" description="Helical" evidence="2">
    <location>
        <begin position="74"/>
        <end position="93"/>
    </location>
</feature>